<evidence type="ECO:0000313" key="1">
    <source>
        <dbReference type="EMBL" id="THU75487.1"/>
    </source>
</evidence>
<accession>A0A4S8KJ68</accession>
<feature type="non-terminal residue" evidence="1">
    <location>
        <position position="1"/>
    </location>
</feature>
<dbReference type="PANTHER" id="PTHR46929:SF3">
    <property type="entry name" value="MYB_SANT-LIKE DOMAIN-CONTAINING PROTEIN"/>
    <property type="match status" value="1"/>
</dbReference>
<organism evidence="1 2">
    <name type="scientific">Dendrothele bispora (strain CBS 962.96)</name>
    <dbReference type="NCBI Taxonomy" id="1314807"/>
    <lineage>
        <taxon>Eukaryota</taxon>
        <taxon>Fungi</taxon>
        <taxon>Dikarya</taxon>
        <taxon>Basidiomycota</taxon>
        <taxon>Agaricomycotina</taxon>
        <taxon>Agaricomycetes</taxon>
        <taxon>Agaricomycetidae</taxon>
        <taxon>Agaricales</taxon>
        <taxon>Agaricales incertae sedis</taxon>
        <taxon>Dendrothele</taxon>
    </lineage>
</organism>
<sequence>VALTDKALMTVFLEQKAEGAQTSNGGWKTWALNAAAKAFKGSERTSGGAPKTASSICSHWKELKGELRGRPKEGLVFTKPSRLAFLVTFPLGKSYHILIPAYGLVLAMRSDGPLLLYSIYEFLLSRSGWGWDSENQCVKADDEQWDVLIAEHGHLASYKNKPFPIYKDMRELRQGALATGSLAFHPGKDYVDDSDTSFDSGKEADTSIGDISVAKVHSKRKFFALDTLMPKKGTRHDRTGRTSTSDSILTMSQSISEVTAAVMSSGDDTIEQAVALIKGTDGFSDDDKSVLFDAVLENPSFGKILLSVSNPKTHIAYMRRKLL</sequence>
<dbReference type="Proteomes" id="UP000297245">
    <property type="component" value="Unassembled WGS sequence"/>
</dbReference>
<proteinExistence type="predicted"/>
<dbReference type="OrthoDB" id="3255758at2759"/>
<evidence type="ECO:0000313" key="2">
    <source>
        <dbReference type="Proteomes" id="UP000297245"/>
    </source>
</evidence>
<protein>
    <recommendedName>
        <fullName evidence="3">Myb/SANT-like domain-containing protein</fullName>
    </recommendedName>
</protein>
<dbReference type="EMBL" id="ML182050">
    <property type="protein sequence ID" value="THU75487.1"/>
    <property type="molecule type" value="Genomic_DNA"/>
</dbReference>
<dbReference type="PANTHER" id="PTHR46929">
    <property type="entry name" value="EXPRESSED PROTEIN"/>
    <property type="match status" value="1"/>
</dbReference>
<keyword evidence="2" id="KW-1185">Reference proteome</keyword>
<name>A0A4S8KJ68_DENBC</name>
<reference evidence="1 2" key="1">
    <citation type="journal article" date="2019" name="Nat. Ecol. Evol.">
        <title>Megaphylogeny resolves global patterns of mushroom evolution.</title>
        <authorList>
            <person name="Varga T."/>
            <person name="Krizsan K."/>
            <person name="Foldi C."/>
            <person name="Dima B."/>
            <person name="Sanchez-Garcia M."/>
            <person name="Sanchez-Ramirez S."/>
            <person name="Szollosi G.J."/>
            <person name="Szarkandi J.G."/>
            <person name="Papp V."/>
            <person name="Albert L."/>
            <person name="Andreopoulos W."/>
            <person name="Angelini C."/>
            <person name="Antonin V."/>
            <person name="Barry K.W."/>
            <person name="Bougher N.L."/>
            <person name="Buchanan P."/>
            <person name="Buyck B."/>
            <person name="Bense V."/>
            <person name="Catcheside P."/>
            <person name="Chovatia M."/>
            <person name="Cooper J."/>
            <person name="Damon W."/>
            <person name="Desjardin D."/>
            <person name="Finy P."/>
            <person name="Geml J."/>
            <person name="Haridas S."/>
            <person name="Hughes K."/>
            <person name="Justo A."/>
            <person name="Karasinski D."/>
            <person name="Kautmanova I."/>
            <person name="Kiss B."/>
            <person name="Kocsube S."/>
            <person name="Kotiranta H."/>
            <person name="LaButti K.M."/>
            <person name="Lechner B.E."/>
            <person name="Liimatainen K."/>
            <person name="Lipzen A."/>
            <person name="Lukacs Z."/>
            <person name="Mihaltcheva S."/>
            <person name="Morgado L.N."/>
            <person name="Niskanen T."/>
            <person name="Noordeloos M.E."/>
            <person name="Ohm R.A."/>
            <person name="Ortiz-Santana B."/>
            <person name="Ovrebo C."/>
            <person name="Racz N."/>
            <person name="Riley R."/>
            <person name="Savchenko A."/>
            <person name="Shiryaev A."/>
            <person name="Soop K."/>
            <person name="Spirin V."/>
            <person name="Szebenyi C."/>
            <person name="Tomsovsky M."/>
            <person name="Tulloss R.E."/>
            <person name="Uehling J."/>
            <person name="Grigoriev I.V."/>
            <person name="Vagvolgyi C."/>
            <person name="Papp T."/>
            <person name="Martin F.M."/>
            <person name="Miettinen O."/>
            <person name="Hibbett D.S."/>
            <person name="Nagy L.G."/>
        </authorList>
    </citation>
    <scope>NUCLEOTIDE SEQUENCE [LARGE SCALE GENOMIC DNA]</scope>
    <source>
        <strain evidence="1 2">CBS 962.96</strain>
    </source>
</reference>
<dbReference type="AlphaFoldDB" id="A0A4S8KJ68"/>
<gene>
    <name evidence="1" type="ORF">K435DRAFT_814295</name>
</gene>
<evidence type="ECO:0008006" key="3">
    <source>
        <dbReference type="Google" id="ProtNLM"/>
    </source>
</evidence>